<evidence type="ECO:0000313" key="3">
    <source>
        <dbReference type="EMBL" id="RGY07512.1"/>
    </source>
</evidence>
<proteinExistence type="predicted"/>
<dbReference type="EMBL" id="QSCO01000008">
    <property type="protein sequence ID" value="RGY07512.1"/>
    <property type="molecule type" value="Genomic_DNA"/>
</dbReference>
<feature type="coiled-coil region" evidence="1">
    <location>
        <begin position="235"/>
        <end position="262"/>
    </location>
</feature>
<keyword evidence="1" id="KW-0175">Coiled coil</keyword>
<dbReference type="RefSeq" id="WP_118103617.1">
    <property type="nucleotide sequence ID" value="NZ_QRPC01000015.1"/>
</dbReference>
<name>A0A413ID91_9BACT</name>
<feature type="compositionally biased region" description="Basic and acidic residues" evidence="2">
    <location>
        <begin position="177"/>
        <end position="195"/>
    </location>
</feature>
<evidence type="ECO:0000313" key="4">
    <source>
        <dbReference type="Proteomes" id="UP000284434"/>
    </source>
</evidence>
<organism evidence="3 4">
    <name type="scientific">Odoribacter splanchnicus</name>
    <dbReference type="NCBI Taxonomy" id="28118"/>
    <lineage>
        <taxon>Bacteria</taxon>
        <taxon>Pseudomonadati</taxon>
        <taxon>Bacteroidota</taxon>
        <taxon>Bacteroidia</taxon>
        <taxon>Bacteroidales</taxon>
        <taxon>Odoribacteraceae</taxon>
        <taxon>Odoribacter</taxon>
    </lineage>
</organism>
<evidence type="ECO:0000256" key="2">
    <source>
        <dbReference type="SAM" id="MobiDB-lite"/>
    </source>
</evidence>
<sequence length="361" mass="43786">MPQEEEKTTRQVSLKNLEPIYRKFVECFDFNVADLVNAMTRSIDVFYPESIEEKRVYSNPENRDDYIIEQRYPKLEDFFFQENKHITLSFPSCEALEKVNNFLTKHEFDPVTETALWVMFYIYGECERTPELTYPFDWNYENIDWNYYNYKTKIEPDFLRLYHFIKRLEREKEKMKKEEEKRMLLQQQKDKNTKEEAEEQQEQNETIRITFNKTSIKLDNHSNWFWIHLKEYLENHLEKEAKKNITEKLKNLKGKVGAKEDRDTNRIIYQLYTFLKDHPKFKSGKRISNSICEFIIEALEVIPRPEPFPEFYIPVSTETMRTRIFDLTKEDGKGKSIRSKRNENLNSRNIKISTDFMQGSY</sequence>
<evidence type="ECO:0000256" key="1">
    <source>
        <dbReference type="SAM" id="Coils"/>
    </source>
</evidence>
<comment type="caution">
    <text evidence="3">The sequence shown here is derived from an EMBL/GenBank/DDBJ whole genome shotgun (WGS) entry which is preliminary data.</text>
</comment>
<feature type="region of interest" description="Disordered" evidence="2">
    <location>
        <begin position="177"/>
        <end position="204"/>
    </location>
</feature>
<protein>
    <submittedName>
        <fullName evidence="3">Uncharacterized protein</fullName>
    </submittedName>
</protein>
<dbReference type="AlphaFoldDB" id="A0A413ID91"/>
<gene>
    <name evidence="3" type="ORF">DXA53_07625</name>
</gene>
<accession>A0A413ID91</accession>
<reference evidence="3 4" key="1">
    <citation type="submission" date="2018-08" db="EMBL/GenBank/DDBJ databases">
        <title>A genome reference for cultivated species of the human gut microbiota.</title>
        <authorList>
            <person name="Zou Y."/>
            <person name="Xue W."/>
            <person name="Luo G."/>
        </authorList>
    </citation>
    <scope>NUCLEOTIDE SEQUENCE [LARGE SCALE GENOMIC DNA]</scope>
    <source>
        <strain evidence="3 4">OF03-11</strain>
    </source>
</reference>
<dbReference type="Proteomes" id="UP000284434">
    <property type="component" value="Unassembled WGS sequence"/>
</dbReference>